<accession>A0A1F6DEW1</accession>
<dbReference type="PANTHER" id="PTHR37953:SF1">
    <property type="entry name" value="UPF0127 PROTEIN MJ1496"/>
    <property type="match status" value="1"/>
</dbReference>
<dbReference type="InterPro" id="IPR038695">
    <property type="entry name" value="Saro_0823-like_sf"/>
</dbReference>
<dbReference type="EMBL" id="MFLA01000016">
    <property type="protein sequence ID" value="OGG59860.1"/>
    <property type="molecule type" value="Genomic_DNA"/>
</dbReference>
<evidence type="ECO:0000313" key="2">
    <source>
        <dbReference type="EMBL" id="OGG59860.1"/>
    </source>
</evidence>
<dbReference type="Proteomes" id="UP000176377">
    <property type="component" value="Unassembled WGS sequence"/>
</dbReference>
<sequence>MKEKNPLKAKQFIYGVYAIFAVIAVILGFAVYWEMLVSTDTAFIPIAGAGIPLPIPIPHQASSRMITLDGITLNVAVADIETLREKGLSGLSGLSDDEGMLFVFPDDGIYSFWMKDMRFAIDMLWLDARGRVVHIEKSVSPETYPKAFTPSSPSRYVLEVRAGFSDQHDIRIGSKANLE</sequence>
<evidence type="ECO:0000256" key="1">
    <source>
        <dbReference type="SAM" id="Phobius"/>
    </source>
</evidence>
<dbReference type="Pfam" id="PF02643">
    <property type="entry name" value="DUF192"/>
    <property type="match status" value="1"/>
</dbReference>
<organism evidence="2 3">
    <name type="scientific">Candidatus Kaiserbacteria bacterium RIFCSPHIGHO2_01_FULL_56_24</name>
    <dbReference type="NCBI Taxonomy" id="1798487"/>
    <lineage>
        <taxon>Bacteria</taxon>
        <taxon>Candidatus Kaiseribacteriota</taxon>
    </lineage>
</organism>
<dbReference type="AlphaFoldDB" id="A0A1F6DEW1"/>
<keyword evidence="1" id="KW-0812">Transmembrane</keyword>
<keyword evidence="1" id="KW-0472">Membrane</keyword>
<comment type="caution">
    <text evidence="2">The sequence shown here is derived from an EMBL/GenBank/DDBJ whole genome shotgun (WGS) entry which is preliminary data.</text>
</comment>
<dbReference type="InterPro" id="IPR003795">
    <property type="entry name" value="DUF192"/>
</dbReference>
<protein>
    <recommendedName>
        <fullName evidence="4">DUF192 domain-containing protein</fullName>
    </recommendedName>
</protein>
<keyword evidence="1" id="KW-1133">Transmembrane helix</keyword>
<dbReference type="PANTHER" id="PTHR37953">
    <property type="entry name" value="UPF0127 PROTEIN MJ1496"/>
    <property type="match status" value="1"/>
</dbReference>
<dbReference type="Gene3D" id="2.60.120.1140">
    <property type="entry name" value="Protein of unknown function DUF192"/>
    <property type="match status" value="1"/>
</dbReference>
<reference evidence="2 3" key="1">
    <citation type="journal article" date="2016" name="Nat. Commun.">
        <title>Thousands of microbial genomes shed light on interconnected biogeochemical processes in an aquifer system.</title>
        <authorList>
            <person name="Anantharaman K."/>
            <person name="Brown C.T."/>
            <person name="Hug L.A."/>
            <person name="Sharon I."/>
            <person name="Castelle C.J."/>
            <person name="Probst A.J."/>
            <person name="Thomas B.C."/>
            <person name="Singh A."/>
            <person name="Wilkins M.J."/>
            <person name="Karaoz U."/>
            <person name="Brodie E.L."/>
            <person name="Williams K.H."/>
            <person name="Hubbard S.S."/>
            <person name="Banfield J.F."/>
        </authorList>
    </citation>
    <scope>NUCLEOTIDE SEQUENCE [LARGE SCALE GENOMIC DNA]</scope>
</reference>
<gene>
    <name evidence="2" type="ORF">A2765_04725</name>
</gene>
<evidence type="ECO:0008006" key="4">
    <source>
        <dbReference type="Google" id="ProtNLM"/>
    </source>
</evidence>
<feature type="transmembrane region" description="Helical" evidence="1">
    <location>
        <begin position="12"/>
        <end position="33"/>
    </location>
</feature>
<evidence type="ECO:0000313" key="3">
    <source>
        <dbReference type="Proteomes" id="UP000176377"/>
    </source>
</evidence>
<proteinExistence type="predicted"/>
<name>A0A1F6DEW1_9BACT</name>